<dbReference type="WBParaSite" id="SMUV_0000257801-mRNA-1">
    <property type="protein sequence ID" value="SMUV_0000257801-mRNA-1"/>
    <property type="gene ID" value="SMUV_0000257801"/>
</dbReference>
<name>A0A0N5AEC8_9BILA</name>
<accession>A0A0N5AEC8</accession>
<dbReference type="AlphaFoldDB" id="A0A0N5AEC8"/>
<keyword evidence="2" id="KW-1185">Reference proteome</keyword>
<sequence>MKEEQRDWQDGIGIWKGMEENTYGKVMRRLGEGVVVSDGAFGERRERLLEVKELSSKNYCRRMSRRWGKKRDGWKAGKKDNNDDDDIFGYINMAAVFIFIIDVIVTLLLLLVFFIVRIIIWKIASD</sequence>
<dbReference type="Proteomes" id="UP000046393">
    <property type="component" value="Unplaced"/>
</dbReference>
<keyword evidence="1" id="KW-1133">Transmembrane helix</keyword>
<proteinExistence type="predicted"/>
<reference evidence="3" key="1">
    <citation type="submission" date="2017-02" db="UniProtKB">
        <authorList>
            <consortium name="WormBaseParasite"/>
        </authorList>
    </citation>
    <scope>IDENTIFICATION</scope>
</reference>
<evidence type="ECO:0000313" key="2">
    <source>
        <dbReference type="Proteomes" id="UP000046393"/>
    </source>
</evidence>
<protein>
    <submittedName>
        <fullName evidence="3">Transmembrane protein</fullName>
    </submittedName>
</protein>
<keyword evidence="1" id="KW-0472">Membrane</keyword>
<evidence type="ECO:0000313" key="3">
    <source>
        <dbReference type="WBParaSite" id="SMUV_0000257801-mRNA-1"/>
    </source>
</evidence>
<evidence type="ECO:0000256" key="1">
    <source>
        <dbReference type="SAM" id="Phobius"/>
    </source>
</evidence>
<keyword evidence="1" id="KW-0812">Transmembrane</keyword>
<feature type="transmembrane region" description="Helical" evidence="1">
    <location>
        <begin position="87"/>
        <end position="120"/>
    </location>
</feature>
<organism evidence="2 3">
    <name type="scientific">Syphacia muris</name>
    <dbReference type="NCBI Taxonomy" id="451379"/>
    <lineage>
        <taxon>Eukaryota</taxon>
        <taxon>Metazoa</taxon>
        <taxon>Ecdysozoa</taxon>
        <taxon>Nematoda</taxon>
        <taxon>Chromadorea</taxon>
        <taxon>Rhabditida</taxon>
        <taxon>Spirurina</taxon>
        <taxon>Oxyuridomorpha</taxon>
        <taxon>Oxyuroidea</taxon>
        <taxon>Oxyuridae</taxon>
        <taxon>Syphacia</taxon>
    </lineage>
</organism>